<dbReference type="NCBIfam" id="NF006169">
    <property type="entry name" value="PRK08310.1"/>
    <property type="match status" value="1"/>
</dbReference>
<dbReference type="InterPro" id="IPR020556">
    <property type="entry name" value="Amidase_CS"/>
</dbReference>
<evidence type="ECO:0000313" key="3">
    <source>
        <dbReference type="Proteomes" id="UP000294547"/>
    </source>
</evidence>
<reference evidence="2 3" key="1">
    <citation type="submission" date="2019-03" db="EMBL/GenBank/DDBJ databases">
        <title>Genomic Encyclopedia of Type Strains, Phase IV (KMG-IV): sequencing the most valuable type-strain genomes for metagenomic binning, comparative biology and taxonomic classification.</title>
        <authorList>
            <person name="Goeker M."/>
        </authorList>
    </citation>
    <scope>NUCLEOTIDE SEQUENCE [LARGE SCALE GENOMIC DNA]</scope>
    <source>
        <strain evidence="2 3">DSM 102969</strain>
    </source>
</reference>
<dbReference type="EMBL" id="SNXY01000013">
    <property type="protein sequence ID" value="TDP81139.1"/>
    <property type="molecule type" value="Genomic_DNA"/>
</dbReference>
<protein>
    <submittedName>
        <fullName evidence="2">Amidase</fullName>
    </submittedName>
</protein>
<dbReference type="RefSeq" id="WP_126542044.1">
    <property type="nucleotide sequence ID" value="NZ_BSPM01000003.1"/>
</dbReference>
<comment type="caution">
    <text evidence="2">The sequence shown here is derived from an EMBL/GenBank/DDBJ whole genome shotgun (WGS) entry which is preliminary data.</text>
</comment>
<dbReference type="InterPro" id="IPR036928">
    <property type="entry name" value="AS_sf"/>
</dbReference>
<dbReference type="PANTHER" id="PTHR46310:SF7">
    <property type="entry name" value="AMIDASE 1"/>
    <property type="match status" value="1"/>
</dbReference>
<accession>A0A4R6R5P1</accession>
<feature type="domain" description="Amidase" evidence="1">
    <location>
        <begin position="295"/>
        <end position="381"/>
    </location>
</feature>
<sequence>MIRDPLGAFVPGTACVVQATGDGPLAGTTFAAKDLFDVAGHVTGCGNPDWARTHAPAKRHAAAVKALLDAGSTLVGKAITDEISLGLVGRNRFEGTPLNPKAPDRVPGGSSSGSASAVAGGLVDTALGTDSGGSVRTPAAFCGLYGLRPTLGRISCEGMMLQSPTFDTCGWFAADGEMFARVGAVLLGAPIGGPAFSRMIVATDCFAIADEPVRAALAPAVARLAGAFASVVEAPLATGDILEWSAAQSLLQRAEFSATFAPFVEAAVPRFSIEVGTTLALAALIGEADLVGPKAFRAEATARMVDLLGDDGVICLPTTPILPPPRDEPFSALMRSVGRIVELTAIAGLTGHPQVNLPLADHGGIPVGLSLIGPKGSDERLVAFARDFPAA</sequence>
<feature type="domain" description="Amidase" evidence="1">
    <location>
        <begin position="22"/>
        <end position="177"/>
    </location>
</feature>
<evidence type="ECO:0000313" key="2">
    <source>
        <dbReference type="EMBL" id="TDP81139.1"/>
    </source>
</evidence>
<gene>
    <name evidence="2" type="ORF">EDD54_4472</name>
</gene>
<name>A0A4R6R5P1_9HYPH</name>
<keyword evidence="3" id="KW-1185">Reference proteome</keyword>
<dbReference type="AlphaFoldDB" id="A0A4R6R5P1"/>
<dbReference type="Gene3D" id="3.90.1300.10">
    <property type="entry name" value="Amidase signature (AS) domain"/>
    <property type="match status" value="1"/>
</dbReference>
<organism evidence="2 3">
    <name type="scientific">Oharaeibacter diazotrophicus</name>
    <dbReference type="NCBI Taxonomy" id="1920512"/>
    <lineage>
        <taxon>Bacteria</taxon>
        <taxon>Pseudomonadati</taxon>
        <taxon>Pseudomonadota</taxon>
        <taxon>Alphaproteobacteria</taxon>
        <taxon>Hyphomicrobiales</taxon>
        <taxon>Pleomorphomonadaceae</taxon>
        <taxon>Oharaeibacter</taxon>
    </lineage>
</organism>
<dbReference type="SUPFAM" id="SSF75304">
    <property type="entry name" value="Amidase signature (AS) enzymes"/>
    <property type="match status" value="1"/>
</dbReference>
<proteinExistence type="predicted"/>
<dbReference type="InterPro" id="IPR023631">
    <property type="entry name" value="Amidase_dom"/>
</dbReference>
<dbReference type="Proteomes" id="UP000294547">
    <property type="component" value="Unassembled WGS sequence"/>
</dbReference>
<dbReference type="OrthoDB" id="9777859at2"/>
<dbReference type="Pfam" id="PF01425">
    <property type="entry name" value="Amidase"/>
    <property type="match status" value="2"/>
</dbReference>
<dbReference type="PROSITE" id="PS00571">
    <property type="entry name" value="AMIDASES"/>
    <property type="match status" value="1"/>
</dbReference>
<evidence type="ECO:0000259" key="1">
    <source>
        <dbReference type="Pfam" id="PF01425"/>
    </source>
</evidence>
<dbReference type="PANTHER" id="PTHR46310">
    <property type="entry name" value="AMIDASE 1"/>
    <property type="match status" value="1"/>
</dbReference>